<dbReference type="EMBL" id="KX700627">
    <property type="protein sequence ID" value="APD74583.1"/>
    <property type="molecule type" value="Genomic_DNA"/>
</dbReference>
<feature type="compositionally biased region" description="Basic residues" evidence="10">
    <location>
        <begin position="1"/>
        <end position="19"/>
    </location>
</feature>
<dbReference type="InterPro" id="IPR025932">
    <property type="entry name" value="Trypano_VSG_B_N_dom"/>
</dbReference>
<comment type="function">
    <text evidence="1">VSG forms a coat on the surface of the parasite. The trypanosome evades the immune response of the host by expressing a series of antigenically distinct VSGs from an estimated 1000 VSG genes.</text>
</comment>
<organism evidence="13">
    <name type="scientific">Trypanosoma brucei</name>
    <dbReference type="NCBI Taxonomy" id="5691"/>
    <lineage>
        <taxon>Eukaryota</taxon>
        <taxon>Discoba</taxon>
        <taxon>Euglenozoa</taxon>
        <taxon>Kinetoplastea</taxon>
        <taxon>Metakinetoplastina</taxon>
        <taxon>Trypanosomatida</taxon>
        <taxon>Trypanosomatidae</taxon>
        <taxon>Trypanosoma</taxon>
    </lineage>
</organism>
<keyword evidence="5" id="KW-0732">Signal</keyword>
<evidence type="ECO:0000256" key="2">
    <source>
        <dbReference type="ARBA" id="ARBA00004609"/>
    </source>
</evidence>
<feature type="domain" description="Trypanosome variant surface glycoprotein C-terminal" evidence="11">
    <location>
        <begin position="439"/>
        <end position="525"/>
    </location>
</feature>
<feature type="compositionally biased region" description="Gly residues" evidence="10">
    <location>
        <begin position="483"/>
        <end position="492"/>
    </location>
</feature>
<dbReference type="VEuPathDB" id="TriTrypDB:Tb1125.5.660"/>
<evidence type="ECO:0000313" key="13">
    <source>
        <dbReference type="EMBL" id="APD74583.1"/>
    </source>
</evidence>
<dbReference type="VEuPathDB" id="TriTrypDB:Tb427_000584700"/>
<evidence type="ECO:0000259" key="11">
    <source>
        <dbReference type="Pfam" id="PF10659"/>
    </source>
</evidence>
<keyword evidence="4" id="KW-0336">GPI-anchor</keyword>
<accession>A0A1J0R9M4</accession>
<dbReference type="Pfam" id="PF10659">
    <property type="entry name" value="Trypan_glycop_C"/>
    <property type="match status" value="1"/>
</dbReference>
<evidence type="ECO:0000256" key="1">
    <source>
        <dbReference type="ARBA" id="ARBA00002523"/>
    </source>
</evidence>
<feature type="region of interest" description="Disordered" evidence="10">
    <location>
        <begin position="205"/>
        <end position="224"/>
    </location>
</feature>
<feature type="domain" description="Trypanosome variant surface glycoprotein B-type N-terminal" evidence="12">
    <location>
        <begin position="46"/>
        <end position="403"/>
    </location>
</feature>
<comment type="subcellular location">
    <subcellularLocation>
        <location evidence="2">Cell membrane</location>
        <topology evidence="2">Lipid-anchor</topology>
        <topology evidence="2">GPI-anchor</topology>
    </subcellularLocation>
</comment>
<protein>
    <submittedName>
        <fullName evidence="13">Variant surface glycoprotein 1125.4048</fullName>
    </submittedName>
</protein>
<keyword evidence="6" id="KW-0472">Membrane</keyword>
<dbReference type="VEuPathDB" id="TriTrypDB:Tb927.5.660"/>
<feature type="compositionally biased region" description="Basic and acidic residues" evidence="10">
    <location>
        <begin position="503"/>
        <end position="518"/>
    </location>
</feature>
<keyword evidence="7" id="KW-0325">Glycoprotein</keyword>
<dbReference type="InterPro" id="IPR019609">
    <property type="entry name" value="Variant_surf_glycoprt_trypan_C"/>
</dbReference>
<dbReference type="Pfam" id="PF13206">
    <property type="entry name" value="VSG_B"/>
    <property type="match status" value="1"/>
</dbReference>
<evidence type="ECO:0000256" key="3">
    <source>
        <dbReference type="ARBA" id="ARBA00022475"/>
    </source>
</evidence>
<keyword evidence="3" id="KW-1003">Cell membrane</keyword>
<feature type="coiled-coil region" evidence="9">
    <location>
        <begin position="375"/>
        <end position="408"/>
    </location>
</feature>
<evidence type="ECO:0000256" key="6">
    <source>
        <dbReference type="ARBA" id="ARBA00023136"/>
    </source>
</evidence>
<evidence type="ECO:0000259" key="12">
    <source>
        <dbReference type="Pfam" id="PF13206"/>
    </source>
</evidence>
<dbReference type="VEuPathDB" id="TriTrypDB:Tbg972.5.900"/>
<dbReference type="GO" id="GO:0005886">
    <property type="term" value="C:plasma membrane"/>
    <property type="evidence" value="ECO:0007669"/>
    <property type="project" value="UniProtKB-SubCell"/>
</dbReference>
<feature type="region of interest" description="Disordered" evidence="10">
    <location>
        <begin position="1"/>
        <end position="29"/>
    </location>
</feature>
<evidence type="ECO:0000256" key="4">
    <source>
        <dbReference type="ARBA" id="ARBA00022622"/>
    </source>
</evidence>
<evidence type="ECO:0000256" key="5">
    <source>
        <dbReference type="ARBA" id="ARBA00022729"/>
    </source>
</evidence>
<evidence type="ECO:0000256" key="9">
    <source>
        <dbReference type="SAM" id="Coils"/>
    </source>
</evidence>
<evidence type="ECO:0000256" key="8">
    <source>
        <dbReference type="ARBA" id="ARBA00023288"/>
    </source>
</evidence>
<keyword evidence="9" id="KW-0175">Coiled coil</keyword>
<dbReference type="GO" id="GO:0098552">
    <property type="term" value="C:side of membrane"/>
    <property type="evidence" value="ECO:0007669"/>
    <property type="project" value="UniProtKB-KW"/>
</dbReference>
<keyword evidence="8" id="KW-0449">Lipoprotein</keyword>
<proteinExistence type="predicted"/>
<evidence type="ECO:0000256" key="10">
    <source>
        <dbReference type="SAM" id="MobiDB-lite"/>
    </source>
</evidence>
<dbReference type="AlphaFoldDB" id="A0A1J0R9M4"/>
<evidence type="ECO:0000256" key="7">
    <source>
        <dbReference type="ARBA" id="ARBA00023180"/>
    </source>
</evidence>
<reference evidence="13" key="1">
    <citation type="submission" date="2016-08" db="EMBL/GenBank/DDBJ databases">
        <title>VSG repertoire of Trypanosoma brucei EATRO 1125.</title>
        <authorList>
            <person name="Cross G.A."/>
        </authorList>
    </citation>
    <scope>NUCLEOTIDE SEQUENCE</scope>
    <source>
        <strain evidence="13">EATRO 1125</strain>
    </source>
</reference>
<feature type="region of interest" description="Disordered" evidence="10">
    <location>
        <begin position="479"/>
        <end position="518"/>
    </location>
</feature>
<name>A0A1J0R9M4_9TRYP</name>
<sequence>MNLGHRRSQHKQKMPRRTSNKKDTKDKRHGLFQWRQHGAIAVLMTALLTITQTEAVGPNRGDNSATFSLLSSALNLATGTLKQPDLPAEAPDIEALAALLNVTTENPEALRELDTEEPPETTINKETTKANKVCRDKQKDICLKAAAKYKKLKEHTEYKVIAEEASAPGTKQAIATITQQILATAESLSKLRSEATTTGAQKLLNKARGPDADGSSKVTPTAGTNNRKTACGNALNSAAKGLIAGESLAADLLCICGKDAQQTQAQACEPANLAAANIDWNTMNNAPAQWATLLQACQKLSRTKVTTASAIRAAVTQIIAKAGEGQGTNKALHNLLGAAQGTGSAGCDGESSGSNGGACVYYGSTNGHPTNIGWAETMLEAADELDKAAQAAEKAHQQADQLNSLNKTLTAIALIAAASNSKTNDKAVAATQPQSITKCEAITKAKECRKKELLCEWQGGEAKEGKNCTLKAIKGKDNAAAGTGEGAAGGAGTEDPNCGQYTDPEKCAKAPRKPKEGKKSVCGWIDLIDGQEKI</sequence>